<comment type="caution">
    <text evidence="5">The sequence shown here is derived from an EMBL/GenBank/DDBJ whole genome shotgun (WGS) entry which is preliminary data.</text>
</comment>
<reference evidence="5 6" key="1">
    <citation type="submission" date="2018-03" db="EMBL/GenBank/DDBJ databases">
        <title>Genomic Encyclopedia of Archaeal and Bacterial Type Strains, Phase II (KMG-II): from individual species to whole genera.</title>
        <authorList>
            <person name="Goeker M."/>
        </authorList>
    </citation>
    <scope>NUCLEOTIDE SEQUENCE [LARGE SCALE GENOMIC DNA]</scope>
    <source>
        <strain evidence="5 6">DSM 100065</strain>
    </source>
</reference>
<evidence type="ECO:0000259" key="4">
    <source>
        <dbReference type="Pfam" id="PF13579"/>
    </source>
</evidence>
<evidence type="ECO:0000313" key="5">
    <source>
        <dbReference type="EMBL" id="PRZ44017.1"/>
    </source>
</evidence>
<keyword evidence="6" id="KW-1185">Reference proteome</keyword>
<dbReference type="Proteomes" id="UP000237752">
    <property type="component" value="Unassembled WGS sequence"/>
</dbReference>
<evidence type="ECO:0000256" key="3">
    <source>
        <dbReference type="ARBA" id="ARBA00022679"/>
    </source>
</evidence>
<dbReference type="Pfam" id="PF13579">
    <property type="entry name" value="Glyco_trans_4_4"/>
    <property type="match status" value="1"/>
</dbReference>
<dbReference type="AlphaFoldDB" id="A0A2T1A6B4"/>
<proteinExistence type="inferred from homology"/>
<dbReference type="OrthoDB" id="9772485at2"/>
<accession>A0A2T1A6B4</accession>
<dbReference type="InterPro" id="IPR028098">
    <property type="entry name" value="Glyco_trans_4-like_N"/>
</dbReference>
<dbReference type="RefSeq" id="WP_106347077.1">
    <property type="nucleotide sequence ID" value="NZ_PVUE01000001.1"/>
</dbReference>
<organism evidence="5 6">
    <name type="scientific">Antricoccus suffuscus</name>
    <dbReference type="NCBI Taxonomy" id="1629062"/>
    <lineage>
        <taxon>Bacteria</taxon>
        <taxon>Bacillati</taxon>
        <taxon>Actinomycetota</taxon>
        <taxon>Actinomycetes</taxon>
        <taxon>Geodermatophilales</taxon>
        <taxon>Antricoccaceae</taxon>
        <taxon>Antricoccus</taxon>
    </lineage>
</organism>
<dbReference type="CDD" id="cd03808">
    <property type="entry name" value="GT4_CapM-like"/>
    <property type="match status" value="1"/>
</dbReference>
<dbReference type="EMBL" id="PVUE01000001">
    <property type="protein sequence ID" value="PRZ44017.1"/>
    <property type="molecule type" value="Genomic_DNA"/>
</dbReference>
<dbReference type="Pfam" id="PF13692">
    <property type="entry name" value="Glyco_trans_1_4"/>
    <property type="match status" value="1"/>
</dbReference>
<comment type="similarity">
    <text evidence="1">Belongs to the glycosyltransferase group 1 family. Glycosyltransferase 4 subfamily.</text>
</comment>
<name>A0A2T1A6B4_9ACTN</name>
<dbReference type="PANTHER" id="PTHR12526">
    <property type="entry name" value="GLYCOSYLTRANSFERASE"/>
    <property type="match status" value="1"/>
</dbReference>
<sequence length="387" mass="42523">MKRKMSSTLTFQHRPNVLLYGVTAPQTAAILLRGQLAFMRKAGWEVHVVCSPGSQVDTVRKREGVAVHELPMRREIALLSDLRSLREWWRLLGRIRPSVTNLSTPKAALIGSIASLLRRVPRRVYLVRGLRLEGERGVRRAVLWAMERLTIAMSTDVLVVSASLRDELVAARLARPKHLTVIESGSSNGVQGREIARRVELLDTTGLRAGHGIPPDAFVVCYLGRLASDKGIHDLVDALLRPETETFHLLAVGEVENGAVVDYLRRLGPRLHLENPVTDVVPILAAADSLCLPTRREGFPNVVLEAGAAALPVVTTRATGARDSVIDGQTGFLVDVGDSLAMAARLNQIAADPHLRSNLGQAGRLRTLTDFVPEQIWTELEHRYHGT</sequence>
<keyword evidence="3 5" id="KW-0808">Transferase</keyword>
<keyword evidence="2" id="KW-0328">Glycosyltransferase</keyword>
<dbReference type="Gene3D" id="3.40.50.2000">
    <property type="entry name" value="Glycogen Phosphorylase B"/>
    <property type="match status" value="2"/>
</dbReference>
<evidence type="ECO:0000256" key="2">
    <source>
        <dbReference type="ARBA" id="ARBA00022676"/>
    </source>
</evidence>
<protein>
    <submittedName>
        <fullName evidence="5">Glycosyltransferase involved in cell wall biosynthesis</fullName>
    </submittedName>
</protein>
<dbReference type="SUPFAM" id="SSF53756">
    <property type="entry name" value="UDP-Glycosyltransferase/glycogen phosphorylase"/>
    <property type="match status" value="1"/>
</dbReference>
<dbReference type="PANTHER" id="PTHR12526:SF640">
    <property type="entry name" value="COLANIC ACID BIOSYNTHESIS GLYCOSYLTRANSFERASE WCAL-RELATED"/>
    <property type="match status" value="1"/>
</dbReference>
<evidence type="ECO:0000256" key="1">
    <source>
        <dbReference type="ARBA" id="ARBA00009481"/>
    </source>
</evidence>
<dbReference type="GO" id="GO:0016757">
    <property type="term" value="F:glycosyltransferase activity"/>
    <property type="evidence" value="ECO:0007669"/>
    <property type="project" value="UniProtKB-KW"/>
</dbReference>
<evidence type="ECO:0000313" key="6">
    <source>
        <dbReference type="Proteomes" id="UP000237752"/>
    </source>
</evidence>
<gene>
    <name evidence="5" type="ORF">CLV47_101141</name>
</gene>
<feature type="domain" description="Glycosyltransferase subfamily 4-like N-terminal" evidence="4">
    <location>
        <begin position="37"/>
        <end position="183"/>
    </location>
</feature>